<dbReference type="Pfam" id="PF01541">
    <property type="entry name" value="GIY-YIG"/>
    <property type="match status" value="1"/>
</dbReference>
<dbReference type="EMBL" id="MK292694">
    <property type="protein sequence ID" value="QCQ69148.1"/>
    <property type="molecule type" value="Genomic_DNA"/>
</dbReference>
<dbReference type="Pfam" id="PF07453">
    <property type="entry name" value="NUMOD1"/>
    <property type="match status" value="2"/>
</dbReference>
<geneLocation type="mitochondrion" evidence="2"/>
<gene>
    <name evidence="2" type="primary">iorf260</name>
</gene>
<keyword evidence="2" id="KW-0378">Hydrolase</keyword>
<dbReference type="InterPro" id="IPR035901">
    <property type="entry name" value="GIY-YIG_endonuc_sf"/>
</dbReference>
<protein>
    <submittedName>
        <fullName evidence="2">GIY-YIG endonuclease</fullName>
    </submittedName>
</protein>
<name>A0A4P8NQT9_9FUNG</name>
<dbReference type="InterPro" id="IPR003647">
    <property type="entry name" value="Intron_nuc_1_rpt"/>
</dbReference>
<proteinExistence type="predicted"/>
<organism evidence="2">
    <name type="scientific">Powellomyces hirtus</name>
    <dbReference type="NCBI Taxonomy" id="109895"/>
    <lineage>
        <taxon>Eukaryota</taxon>
        <taxon>Fungi</taxon>
        <taxon>Fungi incertae sedis</taxon>
        <taxon>Chytridiomycota</taxon>
        <taxon>Chytridiomycota incertae sedis</taxon>
        <taxon>Chytridiomycetes</taxon>
        <taxon>Spizellomycetales</taxon>
        <taxon>Powellomycetaceae</taxon>
        <taxon>Powellomyces</taxon>
    </lineage>
</organism>
<keyword evidence="2" id="KW-0540">Nuclease</keyword>
<reference evidence="2" key="1">
    <citation type="journal article" date="2018" name="BMC Evol. Biol.">
        <title>The linear mitochondrial genome of the quarantine chytrid Synchytrium endobioticum; insights into the evolution and recent history of an obligate biotrophic plant pathogen.</title>
        <authorList>
            <person name="van de Vossenberg B.T.L.H."/>
            <person name="Brankovics B."/>
            <person name="Nguyen H.D.T."/>
            <person name="van Gent-Pelzer M.P.E."/>
            <person name="Smith D."/>
            <person name="Dadej K."/>
            <person name="Przetakiewicz J."/>
            <person name="Kreuze J.F."/>
            <person name="Boerma M."/>
            <person name="van Leeuwen G.C.M."/>
            <person name="Andre Levesque C."/>
            <person name="van der Lee T.A.J."/>
        </authorList>
    </citation>
    <scope>NUCLEOTIDE SEQUENCE</scope>
    <source>
        <strain evidence="2">CBS 809.83</strain>
    </source>
</reference>
<dbReference type="SMART" id="SM00497">
    <property type="entry name" value="IENR1"/>
    <property type="match status" value="2"/>
</dbReference>
<dbReference type="InterPro" id="IPR010896">
    <property type="entry name" value="NUMOD1"/>
</dbReference>
<keyword evidence="2" id="KW-0496">Mitochondrion</keyword>
<dbReference type="AlphaFoldDB" id="A0A4P8NQT9"/>
<evidence type="ECO:0000259" key="1">
    <source>
        <dbReference type="PROSITE" id="PS50164"/>
    </source>
</evidence>
<sequence length="260" mass="28645">MDLSSYENLEGIYAYQNKVNNNIYVGHTHNFKHRAYLHNSRFGAAPALVHAITLYGLSSFRYFILCLMPGSTRAEREVIERSYFDTLHCPYNIHAPGSTHPNAEGWPENFVSSFYVPVTIQTLSGSTIISFPTVKAASNWLGVGVNTVYSYLERGKALGGMFRVIPFIGGESMPEADVDRLQGEFLNYWKNFGGKKLGAAVSKSIQGKAVEVSSLDGNVLGTYPSINDAARAHNIKPATLRISLSRQSPNICGGLLFKKL</sequence>
<evidence type="ECO:0000313" key="2">
    <source>
        <dbReference type="EMBL" id="QCQ69148.1"/>
    </source>
</evidence>
<accession>A0A4P8NQT9</accession>
<dbReference type="GO" id="GO:0004519">
    <property type="term" value="F:endonuclease activity"/>
    <property type="evidence" value="ECO:0007669"/>
    <property type="project" value="UniProtKB-KW"/>
</dbReference>
<dbReference type="SUPFAM" id="SSF82771">
    <property type="entry name" value="GIY-YIG endonuclease"/>
    <property type="match status" value="1"/>
</dbReference>
<dbReference type="PROSITE" id="PS50164">
    <property type="entry name" value="GIY_YIG"/>
    <property type="match status" value="1"/>
</dbReference>
<dbReference type="Gene3D" id="3.40.1440.10">
    <property type="entry name" value="GIY-YIG endonuclease"/>
    <property type="match status" value="1"/>
</dbReference>
<dbReference type="InterPro" id="IPR000305">
    <property type="entry name" value="GIY-YIG_endonuc"/>
</dbReference>
<feature type="domain" description="GIY-YIG" evidence="1">
    <location>
        <begin position="8"/>
        <end position="93"/>
    </location>
</feature>
<keyword evidence="2" id="KW-0255">Endonuclease</keyword>